<feature type="compositionally biased region" description="Basic and acidic residues" evidence="1">
    <location>
        <begin position="109"/>
        <end position="123"/>
    </location>
</feature>
<keyword evidence="2" id="KW-1133">Transmembrane helix</keyword>
<proteinExistence type="predicted"/>
<feature type="transmembrane region" description="Helical" evidence="2">
    <location>
        <begin position="159"/>
        <end position="177"/>
    </location>
</feature>
<dbReference type="EMBL" id="BAAASG010000001">
    <property type="protein sequence ID" value="GAA2471423.1"/>
    <property type="molecule type" value="Genomic_DNA"/>
</dbReference>
<feature type="region of interest" description="Disordered" evidence="1">
    <location>
        <begin position="100"/>
        <end position="123"/>
    </location>
</feature>
<protein>
    <submittedName>
        <fullName evidence="3">Uncharacterized protein</fullName>
    </submittedName>
</protein>
<evidence type="ECO:0000313" key="3">
    <source>
        <dbReference type="EMBL" id="GAA2471423.1"/>
    </source>
</evidence>
<reference evidence="3 4" key="1">
    <citation type="journal article" date="2019" name="Int. J. Syst. Evol. Microbiol.">
        <title>The Global Catalogue of Microorganisms (GCM) 10K type strain sequencing project: providing services to taxonomists for standard genome sequencing and annotation.</title>
        <authorList>
            <consortium name="The Broad Institute Genomics Platform"/>
            <consortium name="The Broad Institute Genome Sequencing Center for Infectious Disease"/>
            <person name="Wu L."/>
            <person name="Ma J."/>
        </authorList>
    </citation>
    <scope>NUCLEOTIDE SEQUENCE [LARGE SCALE GENOMIC DNA]</scope>
    <source>
        <strain evidence="3 4">JCM 4395</strain>
    </source>
</reference>
<comment type="caution">
    <text evidence="3">The sequence shown here is derived from an EMBL/GenBank/DDBJ whole genome shotgun (WGS) entry which is preliminary data.</text>
</comment>
<accession>A0ABN3KTE2</accession>
<organism evidence="3 4">
    <name type="scientific">Streptomyces longisporus</name>
    <dbReference type="NCBI Taxonomy" id="1948"/>
    <lineage>
        <taxon>Bacteria</taxon>
        <taxon>Bacillati</taxon>
        <taxon>Actinomycetota</taxon>
        <taxon>Actinomycetes</taxon>
        <taxon>Kitasatosporales</taxon>
        <taxon>Streptomycetaceae</taxon>
        <taxon>Streptomyces</taxon>
    </lineage>
</organism>
<dbReference type="Proteomes" id="UP001501777">
    <property type="component" value="Unassembled WGS sequence"/>
</dbReference>
<evidence type="ECO:0000256" key="1">
    <source>
        <dbReference type="SAM" id="MobiDB-lite"/>
    </source>
</evidence>
<evidence type="ECO:0000313" key="4">
    <source>
        <dbReference type="Proteomes" id="UP001501777"/>
    </source>
</evidence>
<keyword evidence="4" id="KW-1185">Reference proteome</keyword>
<gene>
    <name evidence="3" type="ORF">GCM10010276_02110</name>
</gene>
<sequence length="256" mass="27230">MHVSDMAAEAVRVLTQHMTSAAAGAGQVAQGVATRLLADLVADRLRRGGNGGQWDDFARDPRNNSLVEYLLRQAVEEDEDFRSALAEAVRGAKAERPGGTRVNSISIGRDGDAQIGDRRDTYGDHNRVVNGAGSIYEGDVTHQHEGDTYEGDVTHNSPVGRYVVIALVVLALILIVFKAVPAILGGEDAGLTGSSTCKDFLNEDQATESQALVDIATSKGLGGFGSPLALPAIRYECSFRPDDSLGSVIEKYKGQF</sequence>
<keyword evidence="2" id="KW-0812">Transmembrane</keyword>
<name>A0ABN3KTE2_STRLO</name>
<keyword evidence="2" id="KW-0472">Membrane</keyword>
<evidence type="ECO:0000256" key="2">
    <source>
        <dbReference type="SAM" id="Phobius"/>
    </source>
</evidence>